<dbReference type="InterPro" id="IPR035445">
    <property type="entry name" value="GYF-like_dom_sf"/>
</dbReference>
<feature type="transmembrane region" description="Helical" evidence="2">
    <location>
        <begin position="202"/>
        <end position="224"/>
    </location>
</feature>
<dbReference type="Proteomes" id="UP000326837">
    <property type="component" value="Chromosome"/>
</dbReference>
<dbReference type="KEGG" id="lpav:PLANPX_1639"/>
<keyword evidence="2" id="KW-0812">Transmembrane</keyword>
<dbReference type="InterPro" id="IPR025640">
    <property type="entry name" value="GYF_2"/>
</dbReference>
<feature type="compositionally biased region" description="Polar residues" evidence="1">
    <location>
        <begin position="53"/>
        <end position="68"/>
    </location>
</feature>
<proteinExistence type="predicted"/>
<dbReference type="Pfam" id="PF14237">
    <property type="entry name" value="GYF_2"/>
    <property type="match status" value="1"/>
</dbReference>
<gene>
    <name evidence="4" type="ORF">PLANPX_1639</name>
</gene>
<keyword evidence="5" id="KW-1185">Reference proteome</keyword>
<name>A0A5K7X887_9BACT</name>
<evidence type="ECO:0000313" key="5">
    <source>
        <dbReference type="Proteomes" id="UP000326837"/>
    </source>
</evidence>
<dbReference type="SUPFAM" id="SSF55277">
    <property type="entry name" value="GYF domain"/>
    <property type="match status" value="1"/>
</dbReference>
<keyword evidence="2" id="KW-1133">Transmembrane helix</keyword>
<feature type="region of interest" description="Disordered" evidence="1">
    <location>
        <begin position="40"/>
        <end position="82"/>
    </location>
</feature>
<feature type="region of interest" description="Disordered" evidence="1">
    <location>
        <begin position="230"/>
        <end position="271"/>
    </location>
</feature>
<evidence type="ECO:0000256" key="1">
    <source>
        <dbReference type="SAM" id="MobiDB-lite"/>
    </source>
</evidence>
<dbReference type="EMBL" id="AP021861">
    <property type="protein sequence ID" value="BBO32027.1"/>
    <property type="molecule type" value="Genomic_DNA"/>
</dbReference>
<evidence type="ECO:0000313" key="4">
    <source>
        <dbReference type="EMBL" id="BBO32027.1"/>
    </source>
</evidence>
<organism evidence="4 5">
    <name type="scientific">Lacipirellula parvula</name>
    <dbReference type="NCBI Taxonomy" id="2650471"/>
    <lineage>
        <taxon>Bacteria</taxon>
        <taxon>Pseudomonadati</taxon>
        <taxon>Planctomycetota</taxon>
        <taxon>Planctomycetia</taxon>
        <taxon>Pirellulales</taxon>
        <taxon>Lacipirellulaceae</taxon>
        <taxon>Lacipirellula</taxon>
    </lineage>
</organism>
<evidence type="ECO:0000256" key="2">
    <source>
        <dbReference type="SAM" id="Phobius"/>
    </source>
</evidence>
<evidence type="ECO:0000259" key="3">
    <source>
        <dbReference type="Pfam" id="PF14237"/>
    </source>
</evidence>
<reference evidence="5" key="1">
    <citation type="submission" date="2019-10" db="EMBL/GenBank/DDBJ databases">
        <title>Lacipirellula parvula gen. nov., sp. nov., representing a lineage of planctomycetes widespread in freshwater anoxic habitats, and description of the family Lacipirellulaceae.</title>
        <authorList>
            <person name="Dedysh S.N."/>
            <person name="Kulichevskaya I.S."/>
            <person name="Beletsky A.V."/>
            <person name="Rakitin A.L."/>
            <person name="Mardanov A.V."/>
            <person name="Ivanova A.A."/>
            <person name="Saltykova V.X."/>
            <person name="Rijpstra W.I.C."/>
            <person name="Sinninghe Damste J.S."/>
            <person name="Ravin N.V."/>
        </authorList>
    </citation>
    <scope>NUCLEOTIDE SEQUENCE [LARGE SCALE GENOMIC DNA]</scope>
    <source>
        <strain evidence="5">PX69</strain>
    </source>
</reference>
<accession>A0A5K7X887</accession>
<dbReference type="AlphaFoldDB" id="A0A5K7X887"/>
<feature type="domain" description="GYF" evidence="3">
    <location>
        <begin position="90"/>
        <end position="133"/>
    </location>
</feature>
<sequence length="271" mass="28194">MGVRFECPAGHKLHVKAELAGKRGICPECGVKFIVPSFSGQRVPEDNGPPEGTTATVSGPGATSSTATPPIAKTVPGAQPPPAAVETATWYIRPASGGQYGPADDATFAQWVTEGRVAADSWVWRDGWADWKAGGEALRDFKRRPAASASPTPAASDLFESNFDVEEPMPAIGVTTATAAAHIEPTSADARRAETRRRKQQVRMFSIVLSIVALVMLAALVFVLSRGGEEETPADEKKPAVAPPAATEPAAVQPAPEAAPVEPPVAGAVAE</sequence>
<feature type="compositionally biased region" description="Low complexity" evidence="1">
    <location>
        <begin position="243"/>
        <end position="271"/>
    </location>
</feature>
<dbReference type="RefSeq" id="WP_152098069.1">
    <property type="nucleotide sequence ID" value="NZ_AP021861.1"/>
</dbReference>
<protein>
    <recommendedName>
        <fullName evidence="3">GYF domain-containing protein</fullName>
    </recommendedName>
</protein>
<keyword evidence="2" id="KW-0472">Membrane</keyword>